<sequence>MPINFFLSPCNNPVGNCQTESIQCHFPFSNDRFGISDANANARIPAIVLLDNENQWDFTIENPKNIEVKYKAIDYCLDIFRTGTYDVSDNNSSINEFSSDSVNTIDRGIIKRCEGFLYKDDKWVLFFEIKNRPKGDWLIDARRKFEETILSFKEHHPNLSNLIIEPIVSNKSFFRTHQSEMIQKKILKDKIGVELKVQTSFTVD</sequence>
<dbReference type="EMBL" id="FRBY01000005">
    <property type="protein sequence ID" value="SHM52335.1"/>
    <property type="molecule type" value="Genomic_DNA"/>
</dbReference>
<evidence type="ECO:0000313" key="1">
    <source>
        <dbReference type="EMBL" id="SHM52335.1"/>
    </source>
</evidence>
<organism evidence="1 2">
    <name type="scientific">Flavobacterium saccharophilum</name>
    <dbReference type="NCBI Taxonomy" id="29534"/>
    <lineage>
        <taxon>Bacteria</taxon>
        <taxon>Pseudomonadati</taxon>
        <taxon>Bacteroidota</taxon>
        <taxon>Flavobacteriia</taxon>
        <taxon>Flavobacteriales</taxon>
        <taxon>Flavobacteriaceae</taxon>
        <taxon>Flavobacterium</taxon>
    </lineage>
</organism>
<evidence type="ECO:0000313" key="2">
    <source>
        <dbReference type="Proteomes" id="UP000184121"/>
    </source>
</evidence>
<name>A0A1M7JH90_9FLAO</name>
<dbReference type="RefSeq" id="WP_244279217.1">
    <property type="nucleotide sequence ID" value="NZ_FRBY01000005.1"/>
</dbReference>
<accession>A0A1M7JH90</accession>
<gene>
    <name evidence="1" type="ORF">SAMN05444366_3355</name>
</gene>
<dbReference type="Proteomes" id="UP000184121">
    <property type="component" value="Unassembled WGS sequence"/>
</dbReference>
<proteinExistence type="predicted"/>
<reference evidence="2" key="1">
    <citation type="submission" date="2016-11" db="EMBL/GenBank/DDBJ databases">
        <authorList>
            <person name="Varghese N."/>
            <person name="Submissions S."/>
        </authorList>
    </citation>
    <scope>NUCLEOTIDE SEQUENCE [LARGE SCALE GENOMIC DNA]</scope>
    <source>
        <strain evidence="2">DSM 1811</strain>
    </source>
</reference>
<protein>
    <submittedName>
        <fullName evidence="1">Uncharacterized protein</fullName>
    </submittedName>
</protein>
<dbReference type="AlphaFoldDB" id="A0A1M7JH90"/>
<keyword evidence="2" id="KW-1185">Reference proteome</keyword>